<reference evidence="2 3" key="2">
    <citation type="journal article" date="2011" name="J. Antibiot.">
        <title>Furaquinocins I and J: novel polyketide isoprenoid hybrid compounds from Streptomyces reveromyceticus SN-593.</title>
        <authorList>
            <person name="Panthee S."/>
            <person name="Takahashi S."/>
            <person name="Takagi H."/>
            <person name="Nogawa T."/>
            <person name="Oowada E."/>
            <person name="Uramoto M."/>
            <person name="Osada H."/>
        </authorList>
    </citation>
    <scope>NUCLEOTIDE SEQUENCE [LARGE SCALE GENOMIC DNA]</scope>
    <source>
        <strain evidence="2 3">SN-593</strain>
    </source>
</reference>
<proteinExistence type="predicted"/>
<dbReference type="KEGG" id="arev:RVR_2097"/>
<keyword evidence="3" id="KW-1185">Reference proteome</keyword>
<evidence type="ECO:0000313" key="2">
    <source>
        <dbReference type="EMBL" id="BBA96683.1"/>
    </source>
</evidence>
<organism evidence="2 3">
    <name type="scientific">Actinacidiphila reveromycinica</name>
    <dbReference type="NCBI Taxonomy" id="659352"/>
    <lineage>
        <taxon>Bacteria</taxon>
        <taxon>Bacillati</taxon>
        <taxon>Actinomycetota</taxon>
        <taxon>Actinomycetes</taxon>
        <taxon>Kitasatosporales</taxon>
        <taxon>Streptomycetaceae</taxon>
        <taxon>Actinacidiphila</taxon>
    </lineage>
</organism>
<reference evidence="2 3" key="4">
    <citation type="journal article" date="2020" name="Sci. Rep.">
        <title>beta-carboline chemical signals induce reveromycin production through a LuxR family regulator in Streptomyces sp. SN-593.</title>
        <authorList>
            <person name="Panthee S."/>
            <person name="Kito N."/>
            <person name="Hayashi T."/>
            <person name="Shimizu T."/>
            <person name="Ishikawa J."/>
            <person name="Hamamoto H."/>
            <person name="Osada H."/>
            <person name="Takahashi S."/>
        </authorList>
    </citation>
    <scope>NUCLEOTIDE SEQUENCE [LARGE SCALE GENOMIC DNA]</scope>
    <source>
        <strain evidence="2 3">SN-593</strain>
    </source>
</reference>
<dbReference type="InterPro" id="IPR016181">
    <property type="entry name" value="Acyl_CoA_acyltransferase"/>
</dbReference>
<dbReference type="EMBL" id="AP018365">
    <property type="protein sequence ID" value="BBA96683.1"/>
    <property type="molecule type" value="Genomic_DNA"/>
</dbReference>
<dbReference type="RefSeq" id="WP_202233084.1">
    <property type="nucleotide sequence ID" value="NZ_AP018365.1"/>
</dbReference>
<reference evidence="2 3" key="3">
    <citation type="journal article" date="2011" name="Nat. Chem. Biol.">
        <title>Reveromycin A biosynthesis uses RevG and RevJ for stereospecific spiroacetal formation.</title>
        <authorList>
            <person name="Takahashi S."/>
            <person name="Toyoda A."/>
            <person name="Sekiyama Y."/>
            <person name="Takagi H."/>
            <person name="Nogawa T."/>
            <person name="Uramoto M."/>
            <person name="Suzuki R."/>
            <person name="Koshino H."/>
            <person name="Kumano T."/>
            <person name="Panthee S."/>
            <person name="Dairi T."/>
            <person name="Ishikawa J."/>
            <person name="Ikeda H."/>
            <person name="Sakaki Y."/>
            <person name="Osada H."/>
        </authorList>
    </citation>
    <scope>NUCLEOTIDE SEQUENCE [LARGE SCALE GENOMIC DNA]</scope>
    <source>
        <strain evidence="2 3">SN-593</strain>
    </source>
</reference>
<accession>A0A7U3UQ63</accession>
<dbReference type="Pfam" id="PF13302">
    <property type="entry name" value="Acetyltransf_3"/>
    <property type="match status" value="1"/>
</dbReference>
<evidence type="ECO:0000259" key="1">
    <source>
        <dbReference type="Pfam" id="PF13302"/>
    </source>
</evidence>
<dbReference type="AlphaFoldDB" id="A0A7U3UQ63"/>
<dbReference type="Proteomes" id="UP000595703">
    <property type="component" value="Chromosome"/>
</dbReference>
<name>A0A7U3UQ63_9ACTN</name>
<dbReference type="InterPro" id="IPR000182">
    <property type="entry name" value="GNAT_dom"/>
</dbReference>
<protein>
    <recommendedName>
        <fullName evidence="1">N-acetyltransferase domain-containing protein</fullName>
    </recommendedName>
</protein>
<feature type="domain" description="N-acetyltransferase" evidence="1">
    <location>
        <begin position="3"/>
        <end position="128"/>
    </location>
</feature>
<reference evidence="2 3" key="1">
    <citation type="journal article" date="2010" name="J. Bacteriol.">
        <title>Biochemical characterization of a novel indole prenyltransferase from Streptomyces sp. SN-593.</title>
        <authorList>
            <person name="Takahashi S."/>
            <person name="Takagi H."/>
            <person name="Toyoda A."/>
            <person name="Uramoto M."/>
            <person name="Nogawa T."/>
            <person name="Ueki M."/>
            <person name="Sakaki Y."/>
            <person name="Osada H."/>
        </authorList>
    </citation>
    <scope>NUCLEOTIDE SEQUENCE [LARGE SCALE GENOMIC DNA]</scope>
    <source>
        <strain evidence="2 3">SN-593</strain>
    </source>
</reference>
<gene>
    <name evidence="2" type="ORF">RVR_2097</name>
</gene>
<sequence>MKIIIRHFQEQDVPLRTALLREDSFQANLTDFAVTTGDDALDRGQLRTIAEEQHTKRIFTACRPGGQVIGFLWITDVDWRSQSCELSFAMLPRYRGGFGPPTINAARAYLYDELNMEVVVDQVLEHNTMLHSRDELSELSRMRCPYDSYTVGTWRTARYWTRRRDEFRAWRAGEDRRRTELGARIRAAVREEA</sequence>
<dbReference type="GO" id="GO:0016747">
    <property type="term" value="F:acyltransferase activity, transferring groups other than amino-acyl groups"/>
    <property type="evidence" value="ECO:0007669"/>
    <property type="project" value="InterPro"/>
</dbReference>
<evidence type="ECO:0000313" key="3">
    <source>
        <dbReference type="Proteomes" id="UP000595703"/>
    </source>
</evidence>
<dbReference type="SUPFAM" id="SSF55729">
    <property type="entry name" value="Acyl-CoA N-acyltransferases (Nat)"/>
    <property type="match status" value="1"/>
</dbReference>
<dbReference type="Gene3D" id="3.40.630.30">
    <property type="match status" value="1"/>
</dbReference>